<feature type="signal peptide" evidence="1">
    <location>
        <begin position="1"/>
        <end position="19"/>
    </location>
</feature>
<evidence type="ECO:0000313" key="2">
    <source>
        <dbReference type="EMBL" id="SPO21177.1"/>
    </source>
</evidence>
<dbReference type="AlphaFoldDB" id="A0A5C3DUR1"/>
<evidence type="ECO:0000256" key="1">
    <source>
        <dbReference type="SAM" id="SignalP"/>
    </source>
</evidence>
<accession>A0A5C3DUR1</accession>
<protein>
    <recommendedName>
        <fullName evidence="4">Secreted protein</fullName>
    </recommendedName>
</protein>
<sequence>MFHCLLLLFLAALLVATAASDENSCTSAQNPPVFSKSASVGDLIDCLANTTRFIIELHSKTEILVTSLPWQPIPHEGGDAHVERCILLLGMENVVTYTEGTLEGMYPRVGVSGLLPPSVRREYVPSPAS</sequence>
<proteinExistence type="predicted"/>
<organism evidence="2 3">
    <name type="scientific">Ustilago trichophora</name>
    <dbReference type="NCBI Taxonomy" id="86804"/>
    <lineage>
        <taxon>Eukaryota</taxon>
        <taxon>Fungi</taxon>
        <taxon>Dikarya</taxon>
        <taxon>Basidiomycota</taxon>
        <taxon>Ustilaginomycotina</taxon>
        <taxon>Ustilaginomycetes</taxon>
        <taxon>Ustilaginales</taxon>
        <taxon>Ustilaginaceae</taxon>
        <taxon>Ustilago</taxon>
    </lineage>
</organism>
<name>A0A5C3DUR1_9BASI</name>
<reference evidence="2 3" key="1">
    <citation type="submission" date="2018-03" db="EMBL/GenBank/DDBJ databases">
        <authorList>
            <person name="Guldener U."/>
        </authorList>
    </citation>
    <scope>NUCLEOTIDE SEQUENCE [LARGE SCALE GENOMIC DNA]</scope>
    <source>
        <strain evidence="2 3">NBRC100155</strain>
    </source>
</reference>
<keyword evidence="1" id="KW-0732">Signal</keyword>
<evidence type="ECO:0000313" key="3">
    <source>
        <dbReference type="Proteomes" id="UP000324022"/>
    </source>
</evidence>
<gene>
    <name evidence="2" type="ORF">UTRI_00654</name>
</gene>
<evidence type="ECO:0008006" key="4">
    <source>
        <dbReference type="Google" id="ProtNLM"/>
    </source>
</evidence>
<feature type="chain" id="PRO_5023022422" description="Secreted protein" evidence="1">
    <location>
        <begin position="20"/>
        <end position="129"/>
    </location>
</feature>
<keyword evidence="3" id="KW-1185">Reference proteome</keyword>
<dbReference type="Proteomes" id="UP000324022">
    <property type="component" value="Unassembled WGS sequence"/>
</dbReference>
<dbReference type="EMBL" id="OOIN01000002">
    <property type="protein sequence ID" value="SPO21177.1"/>
    <property type="molecule type" value="Genomic_DNA"/>
</dbReference>